<proteinExistence type="predicted"/>
<gene>
    <name evidence="1" type="ORF">R1sor_008466</name>
</gene>
<accession>A0ABD3HTH8</accession>
<comment type="caution">
    <text evidence="1">The sequence shown here is derived from an EMBL/GenBank/DDBJ whole genome shotgun (WGS) entry which is preliminary data.</text>
</comment>
<keyword evidence="2" id="KW-1185">Reference proteome</keyword>
<name>A0ABD3HTH8_9MARC</name>
<evidence type="ECO:0000313" key="1">
    <source>
        <dbReference type="EMBL" id="KAL3694815.1"/>
    </source>
</evidence>
<organism evidence="1 2">
    <name type="scientific">Riccia sorocarpa</name>
    <dbReference type="NCBI Taxonomy" id="122646"/>
    <lineage>
        <taxon>Eukaryota</taxon>
        <taxon>Viridiplantae</taxon>
        <taxon>Streptophyta</taxon>
        <taxon>Embryophyta</taxon>
        <taxon>Marchantiophyta</taxon>
        <taxon>Marchantiopsida</taxon>
        <taxon>Marchantiidae</taxon>
        <taxon>Marchantiales</taxon>
        <taxon>Ricciaceae</taxon>
        <taxon>Riccia</taxon>
    </lineage>
</organism>
<dbReference type="AlphaFoldDB" id="A0ABD3HTH8"/>
<reference evidence="1 2" key="1">
    <citation type="submission" date="2024-09" db="EMBL/GenBank/DDBJ databases">
        <title>Chromosome-scale assembly of Riccia sorocarpa.</title>
        <authorList>
            <person name="Paukszto L."/>
        </authorList>
    </citation>
    <scope>NUCLEOTIDE SEQUENCE [LARGE SCALE GENOMIC DNA]</scope>
    <source>
        <strain evidence="1">LP-2024</strain>
        <tissue evidence="1">Aerial parts of the thallus</tissue>
    </source>
</reference>
<sequence length="242" mass="26654">MVVRFVWGGANMAPRQRIAHNVLILPKALGGLGLLTAKQQASAFAPATVTWAFSPGLPHPLKQLIRATFTHDAERMWGAPVEAALLHTGRRLTDRAAWDNTPIWDPQILAVRTKASIGKTQGHQMLQRRGITHLKHIADGAGRIKKLAEIDVTLNRNTRAKAAFQKIKNITPSFAECNTPTKTKNTYLLQTGTEERWCVAVLTNTANATVDPQQNPARQVYRIHAGGLLIKQKEPEIPPGTH</sequence>
<evidence type="ECO:0000313" key="2">
    <source>
        <dbReference type="Proteomes" id="UP001633002"/>
    </source>
</evidence>
<protein>
    <submittedName>
        <fullName evidence="1">Uncharacterized protein</fullName>
    </submittedName>
</protein>
<dbReference type="Proteomes" id="UP001633002">
    <property type="component" value="Unassembled WGS sequence"/>
</dbReference>
<dbReference type="EMBL" id="JBJQOH010000003">
    <property type="protein sequence ID" value="KAL3694815.1"/>
    <property type="molecule type" value="Genomic_DNA"/>
</dbReference>